<reference evidence="6" key="1">
    <citation type="journal article" date="2015" name="Nature">
        <title>Complex archaea that bridge the gap between prokaryotes and eukaryotes.</title>
        <authorList>
            <person name="Spang A."/>
            <person name="Saw J.H."/>
            <person name="Jorgensen S.L."/>
            <person name="Zaremba-Niedzwiedzka K."/>
            <person name="Martijn J."/>
            <person name="Lind A.E."/>
            <person name="van Eijk R."/>
            <person name="Schleper C."/>
            <person name="Guy L."/>
            <person name="Ettema T.J."/>
        </authorList>
    </citation>
    <scope>NUCLEOTIDE SEQUENCE</scope>
</reference>
<name>A0A0F8YF46_9ZZZZ</name>
<evidence type="ECO:0000256" key="2">
    <source>
        <dbReference type="ARBA" id="ARBA00022857"/>
    </source>
</evidence>
<dbReference type="GO" id="GO:0050661">
    <property type="term" value="F:NADP binding"/>
    <property type="evidence" value="ECO:0007669"/>
    <property type="project" value="InterPro"/>
</dbReference>
<dbReference type="AlphaFoldDB" id="A0A0F8YF46"/>
<evidence type="ECO:0000259" key="5">
    <source>
        <dbReference type="Pfam" id="PF02781"/>
    </source>
</evidence>
<dbReference type="SUPFAM" id="SSF55347">
    <property type="entry name" value="Glyceraldehyde-3-phosphate dehydrogenase-like, C-terminal domain"/>
    <property type="match status" value="1"/>
</dbReference>
<protein>
    <recommendedName>
        <fullName evidence="5">Glucose-6-phosphate dehydrogenase C-terminal domain-containing protein</fullName>
    </recommendedName>
</protein>
<dbReference type="GO" id="GO:0005829">
    <property type="term" value="C:cytosol"/>
    <property type="evidence" value="ECO:0007669"/>
    <property type="project" value="TreeGrafter"/>
</dbReference>
<keyword evidence="2" id="KW-0521">NADP</keyword>
<comment type="caution">
    <text evidence="6">The sequence shown here is derived from an EMBL/GenBank/DDBJ whole genome shotgun (WGS) entry which is preliminary data.</text>
</comment>
<proteinExistence type="predicted"/>
<sequence length="145" mass="16512">EIAITFKSVPHSMFESYSIDMLPENILVLKIQPDEGISLSFQAKRPGSKACMGTLTMDFNYSEVFGTRAPQAYQRLLLDCMVGDQTLFIRQDDVEVSWQLMTGVLQAWERDGSEPYEYRAGQESFSQADGLLEADGRVWRKILEM</sequence>
<dbReference type="Gene3D" id="3.30.360.10">
    <property type="entry name" value="Dihydrodipicolinate Reductase, domain 2"/>
    <property type="match status" value="1"/>
</dbReference>
<dbReference type="PANTHER" id="PTHR23429">
    <property type="entry name" value="GLUCOSE-6-PHOSPHATE 1-DEHYDROGENASE G6PD"/>
    <property type="match status" value="1"/>
</dbReference>
<gene>
    <name evidence="6" type="ORF">LCGC14_2827260</name>
</gene>
<dbReference type="GO" id="GO:0009051">
    <property type="term" value="P:pentose-phosphate shunt, oxidative branch"/>
    <property type="evidence" value="ECO:0007669"/>
    <property type="project" value="TreeGrafter"/>
</dbReference>
<dbReference type="PANTHER" id="PTHR23429:SF0">
    <property type="entry name" value="GLUCOSE-6-PHOSPHATE 1-DEHYDROGENASE"/>
    <property type="match status" value="1"/>
</dbReference>
<comment type="pathway">
    <text evidence="1">Carbohydrate degradation.</text>
</comment>
<evidence type="ECO:0000256" key="3">
    <source>
        <dbReference type="ARBA" id="ARBA00023002"/>
    </source>
</evidence>
<accession>A0A0F8YF46</accession>
<dbReference type="EMBL" id="LAZR01053748">
    <property type="protein sequence ID" value="KKK80063.1"/>
    <property type="molecule type" value="Genomic_DNA"/>
</dbReference>
<dbReference type="GO" id="GO:0006006">
    <property type="term" value="P:glucose metabolic process"/>
    <property type="evidence" value="ECO:0007669"/>
    <property type="project" value="InterPro"/>
</dbReference>
<feature type="domain" description="Glucose-6-phosphate dehydrogenase C-terminal" evidence="5">
    <location>
        <begin position="1"/>
        <end position="140"/>
    </location>
</feature>
<organism evidence="6">
    <name type="scientific">marine sediment metagenome</name>
    <dbReference type="NCBI Taxonomy" id="412755"/>
    <lineage>
        <taxon>unclassified sequences</taxon>
        <taxon>metagenomes</taxon>
        <taxon>ecological metagenomes</taxon>
    </lineage>
</organism>
<evidence type="ECO:0000256" key="4">
    <source>
        <dbReference type="ARBA" id="ARBA00023277"/>
    </source>
</evidence>
<evidence type="ECO:0000256" key="1">
    <source>
        <dbReference type="ARBA" id="ARBA00004921"/>
    </source>
</evidence>
<dbReference type="Pfam" id="PF02781">
    <property type="entry name" value="G6PD_C"/>
    <property type="match status" value="1"/>
</dbReference>
<feature type="non-terminal residue" evidence="6">
    <location>
        <position position="1"/>
    </location>
</feature>
<dbReference type="InterPro" id="IPR001282">
    <property type="entry name" value="G6P_DH"/>
</dbReference>
<dbReference type="InterPro" id="IPR022675">
    <property type="entry name" value="G6P_DH_C"/>
</dbReference>
<keyword evidence="4" id="KW-0119">Carbohydrate metabolism</keyword>
<dbReference type="GO" id="GO:0004345">
    <property type="term" value="F:glucose-6-phosphate dehydrogenase activity"/>
    <property type="evidence" value="ECO:0007669"/>
    <property type="project" value="InterPro"/>
</dbReference>
<evidence type="ECO:0000313" key="6">
    <source>
        <dbReference type="EMBL" id="KKK80063.1"/>
    </source>
</evidence>
<keyword evidence="3" id="KW-0560">Oxidoreductase</keyword>